<keyword evidence="13" id="KW-1185">Reference proteome</keyword>
<sequence length="821" mass="92982">MLLSRCIEKGAVDKPILLPHKFHDELERVCSETQNHSLRHSEFGVLMKSLQEAVILAPRIAFSLRPGVGEWYFLRVNVESMSVEEMSAAHYLAFKEKLVQNGKANSLLEFRGYDPFVLEIDMKPFSSRVPKITLQSHIGQGVSFLNKTLSAKLFSPSQNAEGSQLMLNFLRGFRRDGESLLLSQRVNSVQKLRSGLIRAERALNKYEDDEPVGDGLGLEEMGFLPGWGDTVGRVRESFQLLLDIIQAPDAESLERFLARLPLMFKVVILSPHGYFGQQGVLGMPDTGGQVVYILDQVKALEAEMTRRLEAAGLGYAHPDIVILTRLIPNSKGTSCNERLEPVAGTQYCRILRVPFRDSEGRVLDDWVSRFDVWPYLERFTIEASKEILAELGGKPDFIIGNYSDGNLVATLMSQKMNITQCTIAHALEKTKYDDADIYWQKMDQKYHFSCQFTADVIAMNTSDFIITSTYQEIAGHDEMVGQYESYQAFTMPGLYRVVHGIDIFSPKFNIVSPGADADIYFPYSDNARRLTALHPDLEELLFARECKDGVGYLADASKPILFSMARLDKVKNLTGLAQWYSDSPRLQEVANLVIVGGVTDPGRTMDREEAAECEKMHSIIANGQLEGKFRWLNAQKNRVRNGELYRFIADRRGAFVQPALYEAFGLTVIEAMTCGLPTFATNRGGPAEIIKHKRSGFHIDPYHGAAAADVMAAFFEACRDRPEEWDRVSKAGLERIFSRYTWEIYANRLMTLSQVYTFWKYVSNLEQRETKRYLEMFYILKMRELIHKMEDKPNVATEHTLDEQAAKHVEEDAQEARAASG</sequence>
<evidence type="ECO:0000259" key="11">
    <source>
        <dbReference type="Pfam" id="PF24862"/>
    </source>
</evidence>
<dbReference type="AlphaFoldDB" id="A0AAD9MIX9"/>
<dbReference type="InterPro" id="IPR056735">
    <property type="entry name" value="SUS_N"/>
</dbReference>
<feature type="region of interest" description="Disordered" evidence="7">
    <location>
        <begin position="798"/>
        <end position="821"/>
    </location>
</feature>
<keyword evidence="3 6" id="KW-0328">Glycosyltransferase</keyword>
<dbReference type="Pfam" id="PF00534">
    <property type="entry name" value="Glycos_transf_1"/>
    <property type="match status" value="1"/>
</dbReference>
<comment type="catalytic activity">
    <reaction evidence="5 6">
        <text>an NDP-alpha-D-glucose + D-fructose = a ribonucleoside 5'-diphosphate + sucrose + H(+)</text>
        <dbReference type="Rhea" id="RHEA:16241"/>
        <dbReference type="ChEBI" id="CHEBI:15378"/>
        <dbReference type="ChEBI" id="CHEBI:17992"/>
        <dbReference type="ChEBI" id="CHEBI:37721"/>
        <dbReference type="ChEBI" id="CHEBI:57930"/>
        <dbReference type="ChEBI" id="CHEBI:76533"/>
        <dbReference type="EC" id="2.4.1.13"/>
    </reaction>
</comment>
<dbReference type="GO" id="GO:0005985">
    <property type="term" value="P:sucrose metabolic process"/>
    <property type="evidence" value="ECO:0007669"/>
    <property type="project" value="InterPro"/>
</dbReference>
<evidence type="ECO:0000256" key="7">
    <source>
        <dbReference type="SAM" id="MobiDB-lite"/>
    </source>
</evidence>
<dbReference type="InterPro" id="IPR001296">
    <property type="entry name" value="Glyco_trans_1"/>
</dbReference>
<dbReference type="Pfam" id="PF24861">
    <property type="entry name" value="SUS_N"/>
    <property type="match status" value="1"/>
</dbReference>
<feature type="domain" description="Sucrose synthase first GT-B" evidence="9">
    <location>
        <begin position="252"/>
        <end position="542"/>
    </location>
</feature>
<protein>
    <recommendedName>
        <fullName evidence="2 6">Sucrose synthase</fullName>
        <ecNumber evidence="2 6">2.4.1.13</ecNumber>
    </recommendedName>
</protein>
<evidence type="ECO:0000313" key="13">
    <source>
        <dbReference type="Proteomes" id="UP001255856"/>
    </source>
</evidence>
<dbReference type="NCBIfam" id="TIGR02470">
    <property type="entry name" value="sucr_synth"/>
    <property type="match status" value="1"/>
</dbReference>
<dbReference type="Pfam" id="PF24862">
    <property type="entry name" value="SUS_EPBD"/>
    <property type="match status" value="1"/>
</dbReference>
<dbReference type="PANTHER" id="PTHR45839:SF7">
    <property type="entry name" value="SUCROSE SYNTHASE 1"/>
    <property type="match status" value="1"/>
</dbReference>
<feature type="domain" description="Sucrose synthase N-terminal" evidence="10">
    <location>
        <begin position="2"/>
        <end position="96"/>
    </location>
</feature>
<dbReference type="SUPFAM" id="SSF53756">
    <property type="entry name" value="UDP-Glycosyltransferase/glycogen phosphorylase"/>
    <property type="match status" value="1"/>
</dbReference>
<feature type="compositionally biased region" description="Basic and acidic residues" evidence="7">
    <location>
        <begin position="798"/>
        <end position="815"/>
    </location>
</feature>
<reference evidence="12" key="1">
    <citation type="submission" date="2021-01" db="EMBL/GenBank/DDBJ databases">
        <authorList>
            <person name="Eckstrom K.M.E."/>
        </authorList>
    </citation>
    <scope>NUCLEOTIDE SEQUENCE</scope>
    <source>
        <strain evidence="12">UVCC 0001</strain>
    </source>
</reference>
<evidence type="ECO:0000259" key="8">
    <source>
        <dbReference type="Pfam" id="PF00534"/>
    </source>
</evidence>
<comment type="caution">
    <text evidence="12">The sequence shown here is derived from an EMBL/GenBank/DDBJ whole genome shotgun (WGS) entry which is preliminary data.</text>
</comment>
<gene>
    <name evidence="12" type="ORF">QBZ16_002727</name>
</gene>
<dbReference type="EC" id="2.4.1.13" evidence="2 6"/>
<accession>A0AAD9MIX9</accession>
<dbReference type="InterPro" id="IPR000368">
    <property type="entry name" value="Sucrose_synth_GT-B1"/>
</dbReference>
<evidence type="ECO:0000256" key="2">
    <source>
        <dbReference type="ARBA" id="ARBA00012540"/>
    </source>
</evidence>
<dbReference type="InterPro" id="IPR056736">
    <property type="entry name" value="SUS_EPBD"/>
</dbReference>
<evidence type="ECO:0000256" key="6">
    <source>
        <dbReference type="RuleBase" id="RU280817"/>
    </source>
</evidence>
<evidence type="ECO:0000313" key="12">
    <source>
        <dbReference type="EMBL" id="KAK2079037.1"/>
    </source>
</evidence>
<organism evidence="12 13">
    <name type="scientific">Prototheca wickerhamii</name>
    <dbReference type="NCBI Taxonomy" id="3111"/>
    <lineage>
        <taxon>Eukaryota</taxon>
        <taxon>Viridiplantae</taxon>
        <taxon>Chlorophyta</taxon>
        <taxon>core chlorophytes</taxon>
        <taxon>Trebouxiophyceae</taxon>
        <taxon>Chlorellales</taxon>
        <taxon>Chlorellaceae</taxon>
        <taxon>Prototheca</taxon>
    </lineage>
</organism>
<keyword evidence="4 6" id="KW-0808">Transferase</keyword>
<dbReference type="GO" id="GO:0016157">
    <property type="term" value="F:sucrose synthase activity"/>
    <property type="evidence" value="ECO:0007669"/>
    <property type="project" value="UniProtKB-UniRule"/>
</dbReference>
<name>A0AAD9MIX9_PROWI</name>
<comment type="similarity">
    <text evidence="1 6">Belongs to the glycosyltransferase 1 family. Plant sucrose synthase subfamily.</text>
</comment>
<dbReference type="Proteomes" id="UP001255856">
    <property type="component" value="Unassembled WGS sequence"/>
</dbReference>
<comment type="function">
    <text evidence="6">Sucrose-cleaving enzyme that provides UDP-glucose and fructose for various metabolic pathways.</text>
</comment>
<evidence type="ECO:0000256" key="4">
    <source>
        <dbReference type="ARBA" id="ARBA00022679"/>
    </source>
</evidence>
<evidence type="ECO:0000256" key="5">
    <source>
        <dbReference type="ARBA" id="ARBA00049030"/>
    </source>
</evidence>
<dbReference type="PANTHER" id="PTHR45839">
    <property type="match status" value="1"/>
</dbReference>
<dbReference type="Gene3D" id="1.20.120.1230">
    <property type="match status" value="1"/>
</dbReference>
<feature type="domain" description="Sucrose synthase EPBD" evidence="11">
    <location>
        <begin position="140"/>
        <end position="229"/>
    </location>
</feature>
<proteinExistence type="inferred from homology"/>
<evidence type="ECO:0000256" key="3">
    <source>
        <dbReference type="ARBA" id="ARBA00022676"/>
    </source>
</evidence>
<evidence type="ECO:0000256" key="1">
    <source>
        <dbReference type="ARBA" id="ARBA00005894"/>
    </source>
</evidence>
<dbReference type="Gene3D" id="3.10.450.330">
    <property type="match status" value="1"/>
</dbReference>
<evidence type="ECO:0000259" key="10">
    <source>
        <dbReference type="Pfam" id="PF24861"/>
    </source>
</evidence>
<dbReference type="EMBL" id="JASFZW010000003">
    <property type="protein sequence ID" value="KAK2079037.1"/>
    <property type="molecule type" value="Genomic_DNA"/>
</dbReference>
<dbReference type="InterPro" id="IPR012820">
    <property type="entry name" value="Sucrose_synthase_pln/cyn"/>
</dbReference>
<feature type="domain" description="Glycosyl transferase family 1" evidence="8">
    <location>
        <begin position="555"/>
        <end position="716"/>
    </location>
</feature>
<dbReference type="Gene3D" id="3.40.50.2000">
    <property type="entry name" value="Glycogen Phosphorylase B"/>
    <property type="match status" value="2"/>
</dbReference>
<evidence type="ECO:0000259" key="9">
    <source>
        <dbReference type="Pfam" id="PF00862"/>
    </source>
</evidence>
<dbReference type="Pfam" id="PF00862">
    <property type="entry name" value="GT-B_Sucrose_synth"/>
    <property type="match status" value="1"/>
</dbReference>